<feature type="transmembrane region" description="Helical" evidence="1">
    <location>
        <begin position="12"/>
        <end position="33"/>
    </location>
</feature>
<evidence type="ECO:0000256" key="1">
    <source>
        <dbReference type="SAM" id="Phobius"/>
    </source>
</evidence>
<keyword evidence="4" id="KW-1185">Reference proteome</keyword>
<organism evidence="3 4">
    <name type="scientific">Coffea canephora</name>
    <name type="common">Robusta coffee</name>
    <dbReference type="NCBI Taxonomy" id="49390"/>
    <lineage>
        <taxon>Eukaryota</taxon>
        <taxon>Viridiplantae</taxon>
        <taxon>Streptophyta</taxon>
        <taxon>Embryophyta</taxon>
        <taxon>Tracheophyta</taxon>
        <taxon>Spermatophyta</taxon>
        <taxon>Magnoliopsida</taxon>
        <taxon>eudicotyledons</taxon>
        <taxon>Gunneridae</taxon>
        <taxon>Pentapetalae</taxon>
        <taxon>asterids</taxon>
        <taxon>lamiids</taxon>
        <taxon>Gentianales</taxon>
        <taxon>Rubiaceae</taxon>
        <taxon>Ixoroideae</taxon>
        <taxon>Gardenieae complex</taxon>
        <taxon>Bertiereae - Coffeeae clade</taxon>
        <taxon>Coffeeae</taxon>
        <taxon>Coffea</taxon>
    </lineage>
</organism>
<evidence type="ECO:0000313" key="3">
    <source>
        <dbReference type="EMBL" id="CDP17854.1"/>
    </source>
</evidence>
<evidence type="ECO:0000313" key="4">
    <source>
        <dbReference type="Proteomes" id="UP000295252"/>
    </source>
</evidence>
<accession>A0A068VBB6</accession>
<dbReference type="EMBL" id="HG739267">
    <property type="protein sequence ID" value="CDP17854.1"/>
    <property type="molecule type" value="Genomic_DNA"/>
</dbReference>
<keyword evidence="1" id="KW-0812">Transmembrane</keyword>
<dbReference type="Proteomes" id="UP000295252">
    <property type="component" value="Chromosome VII"/>
</dbReference>
<feature type="domain" description="Plant PDR ABC transporter associated" evidence="2">
    <location>
        <begin position="17"/>
        <end position="43"/>
    </location>
</feature>
<keyword evidence="1" id="KW-0472">Membrane</keyword>
<name>A0A068VBB6_COFCA</name>
<keyword evidence="1" id="KW-1133">Transmembrane helix</keyword>
<dbReference type="Gramene" id="CDP17854">
    <property type="protein sequence ID" value="CDP17854"/>
    <property type="gene ID" value="GSCOC_T00013170001"/>
</dbReference>
<gene>
    <name evidence="3" type="ORF">GSCOC_T00013170001</name>
</gene>
<evidence type="ECO:0000259" key="2">
    <source>
        <dbReference type="Pfam" id="PF08370"/>
    </source>
</evidence>
<reference evidence="4" key="1">
    <citation type="journal article" date="2014" name="Science">
        <title>The coffee genome provides insight into the convergent evolution of caffeine biosynthesis.</title>
        <authorList>
            <person name="Denoeud F."/>
            <person name="Carretero-Paulet L."/>
            <person name="Dereeper A."/>
            <person name="Droc G."/>
            <person name="Guyot R."/>
            <person name="Pietrella M."/>
            <person name="Zheng C."/>
            <person name="Alberti A."/>
            <person name="Anthony F."/>
            <person name="Aprea G."/>
            <person name="Aury J.M."/>
            <person name="Bento P."/>
            <person name="Bernard M."/>
            <person name="Bocs S."/>
            <person name="Campa C."/>
            <person name="Cenci A."/>
            <person name="Combes M.C."/>
            <person name="Crouzillat D."/>
            <person name="Da Silva C."/>
            <person name="Daddiego L."/>
            <person name="De Bellis F."/>
            <person name="Dussert S."/>
            <person name="Garsmeur O."/>
            <person name="Gayraud T."/>
            <person name="Guignon V."/>
            <person name="Jahn K."/>
            <person name="Jamilloux V."/>
            <person name="Joet T."/>
            <person name="Labadie K."/>
            <person name="Lan T."/>
            <person name="Leclercq J."/>
            <person name="Lepelley M."/>
            <person name="Leroy T."/>
            <person name="Li L.T."/>
            <person name="Librado P."/>
            <person name="Lopez L."/>
            <person name="Munoz A."/>
            <person name="Noel B."/>
            <person name="Pallavicini A."/>
            <person name="Perrotta G."/>
            <person name="Poncet V."/>
            <person name="Pot D."/>
            <person name="Priyono X."/>
            <person name="Rigoreau M."/>
            <person name="Rouard M."/>
            <person name="Rozas J."/>
            <person name="Tranchant-Dubreuil C."/>
            <person name="VanBuren R."/>
            <person name="Zhang Q."/>
            <person name="Andrade A.C."/>
            <person name="Argout X."/>
            <person name="Bertrand B."/>
            <person name="de Kochko A."/>
            <person name="Graziosi G."/>
            <person name="Henry R.J."/>
            <person name="Jayarama X."/>
            <person name="Ming R."/>
            <person name="Nagai C."/>
            <person name="Rounsley S."/>
            <person name="Sankoff D."/>
            <person name="Giuliano G."/>
            <person name="Albert V.A."/>
            <person name="Wincker P."/>
            <person name="Lashermes P."/>
        </authorList>
    </citation>
    <scope>NUCLEOTIDE SEQUENCE [LARGE SCALE GENOMIC DNA]</scope>
    <source>
        <strain evidence="4">cv. DH200-94</strain>
    </source>
</reference>
<dbReference type="PhylomeDB" id="A0A068VBB6"/>
<dbReference type="AlphaFoldDB" id="A0A068VBB6"/>
<proteinExistence type="predicted"/>
<dbReference type="InterPro" id="IPR013581">
    <property type="entry name" value="PDR_assoc"/>
</dbReference>
<dbReference type="Pfam" id="PF08370">
    <property type="entry name" value="PDR_assoc"/>
    <property type="match status" value="1"/>
</dbReference>
<protein>
    <recommendedName>
        <fullName evidence="2">Plant PDR ABC transporter associated domain-containing protein</fullName>
    </recommendedName>
</protein>
<sequence length="77" mass="8964">MVLDFGFTAQQWLRTYTFSLLFNILFVEVLTFLKPLGDNKAVILEDDEQNKDRRQVASHPGGLWSIQLQLFAYATQR</sequence>
<dbReference type="InParanoid" id="A0A068VBB6"/>